<evidence type="ECO:0000259" key="13">
    <source>
        <dbReference type="PROSITE" id="PS50929"/>
    </source>
</evidence>
<dbReference type="Pfam" id="PF00005">
    <property type="entry name" value="ABC_tran"/>
    <property type="match status" value="1"/>
</dbReference>
<dbReference type="InParanoid" id="C8X6N4"/>
<dbReference type="InterPro" id="IPR011527">
    <property type="entry name" value="ABC1_TM_dom"/>
</dbReference>
<keyword evidence="9 11" id="KW-0472">Membrane</keyword>
<organism evidence="14 15">
    <name type="scientific">Nakamurella multipartita (strain ATCC 700099 / DSM 44233 / CIP 104796 / JCM 9543 / NBRC 105858 / Y-104)</name>
    <name type="common">Microsphaera multipartita</name>
    <dbReference type="NCBI Taxonomy" id="479431"/>
    <lineage>
        <taxon>Bacteria</taxon>
        <taxon>Bacillati</taxon>
        <taxon>Actinomycetota</taxon>
        <taxon>Actinomycetes</taxon>
        <taxon>Nakamurellales</taxon>
        <taxon>Nakamurellaceae</taxon>
        <taxon>Nakamurella</taxon>
    </lineage>
</organism>
<comment type="similarity">
    <text evidence="10">Belongs to the ABC transporter superfamily. Siderophore-Fe(3+) uptake transporter (SIUT) (TC 3.A.1.21) family.</text>
</comment>
<dbReference type="STRING" id="479431.Namu_4501"/>
<dbReference type="Proteomes" id="UP000002218">
    <property type="component" value="Chromosome"/>
</dbReference>
<keyword evidence="6" id="KW-0547">Nucleotide-binding</keyword>
<protein>
    <submittedName>
        <fullName evidence="14">ABC transporter related</fullName>
    </submittedName>
</protein>
<dbReference type="KEGG" id="nml:Namu_4501"/>
<dbReference type="FunFam" id="3.40.50.300:FF:000221">
    <property type="entry name" value="Multidrug ABC transporter ATP-binding protein"/>
    <property type="match status" value="1"/>
</dbReference>
<feature type="transmembrane region" description="Helical" evidence="11">
    <location>
        <begin position="276"/>
        <end position="300"/>
    </location>
</feature>
<keyword evidence="7" id="KW-0067">ATP-binding</keyword>
<dbReference type="SUPFAM" id="SSF52540">
    <property type="entry name" value="P-loop containing nucleoside triphosphate hydrolases"/>
    <property type="match status" value="1"/>
</dbReference>
<dbReference type="SUPFAM" id="SSF90123">
    <property type="entry name" value="ABC transporter transmembrane region"/>
    <property type="match status" value="1"/>
</dbReference>
<keyword evidence="15" id="KW-1185">Reference proteome</keyword>
<evidence type="ECO:0000256" key="4">
    <source>
        <dbReference type="ARBA" id="ARBA00022519"/>
    </source>
</evidence>
<dbReference type="eggNOG" id="COG1132">
    <property type="taxonomic scope" value="Bacteria"/>
</dbReference>
<dbReference type="InterPro" id="IPR036640">
    <property type="entry name" value="ABC1_TM_sf"/>
</dbReference>
<evidence type="ECO:0000313" key="15">
    <source>
        <dbReference type="Proteomes" id="UP000002218"/>
    </source>
</evidence>
<dbReference type="GO" id="GO:0005524">
    <property type="term" value="F:ATP binding"/>
    <property type="evidence" value="ECO:0007669"/>
    <property type="project" value="UniProtKB-KW"/>
</dbReference>
<evidence type="ECO:0000256" key="11">
    <source>
        <dbReference type="SAM" id="Phobius"/>
    </source>
</evidence>
<dbReference type="RefSeq" id="WP_015749601.1">
    <property type="nucleotide sequence ID" value="NC_013235.1"/>
</dbReference>
<evidence type="ECO:0000256" key="2">
    <source>
        <dbReference type="ARBA" id="ARBA00022448"/>
    </source>
</evidence>
<proteinExistence type="inferred from homology"/>
<dbReference type="GO" id="GO:0016887">
    <property type="term" value="F:ATP hydrolysis activity"/>
    <property type="evidence" value="ECO:0007669"/>
    <property type="project" value="InterPro"/>
</dbReference>
<sequence>MSNDDEPAPLDPIELRLQAKAGRRSAGRLGSLVHKSTRLMWQAGPRKSIVLTCIQVINAALLAAQVVVVERLVSVVIDLSSGATMRDLLLPLVAFAVLTAITTVIGSVQTQIGRLLAESVARLMWRSVSGVAAAVTLRHFEAPDFYDLLQRVQSNATRPFQVTQALLRILGGLTATVGVGAVLFAIHPILVPLLAVGGLPLILTNRAESRLEFKFAVDQTTNQRERAYLTFLLTGRVEAKEIRAFDLGGQFADRLDRRHDEYITAMHAHVRHRLRLNLVGNLLSAILLSCTMIIVAWFIADGQIDVSQASAAIVAIRMLQGQLQTLLGGVQTIFESGLFLDDVELFLRLGAEAERDEDGAQPPSEFETITVDNLGFRYPGSTQHALRNVNMHIRSGSLVALVGENGSGKTTLAKILAGLYDCEEGAVRWDGVDTREFSRKAIRSRVAVIFQDFARYAFTARENIATGDGAHPINDDRVVAAARSAGADGFLSRLPKQYHTILSRLFRGGRDLSGGQWQRVAIARAYYRDAPLVILDEPTASLDARAEHDLFASLRAVLKGRTAIFVSHRFSTVRTADLIVVLHAGQIVESGSHDELMARGGRYAELFRLQAAAYLADVDEN</sequence>
<dbReference type="InterPro" id="IPR039421">
    <property type="entry name" value="Type_1_exporter"/>
</dbReference>
<keyword evidence="3" id="KW-1003">Cell membrane</keyword>
<reference evidence="15" key="1">
    <citation type="submission" date="2009-09" db="EMBL/GenBank/DDBJ databases">
        <title>The complete genome of Nakamurella multipartita DSM 44233.</title>
        <authorList>
            <consortium name="US DOE Joint Genome Institute (JGI-PGF)"/>
            <person name="Lucas S."/>
            <person name="Copeland A."/>
            <person name="Lapidus A."/>
            <person name="Glavina del Rio T."/>
            <person name="Dalin E."/>
            <person name="Tice H."/>
            <person name="Bruce D."/>
            <person name="Goodwin L."/>
            <person name="Pitluck S."/>
            <person name="Kyrpides N."/>
            <person name="Mavromatis K."/>
            <person name="Ivanova N."/>
            <person name="Ovchinnikova G."/>
            <person name="Sims D."/>
            <person name="Meincke L."/>
            <person name="Brettin T."/>
            <person name="Detter J.C."/>
            <person name="Han C."/>
            <person name="Larimer F."/>
            <person name="Land M."/>
            <person name="Hauser L."/>
            <person name="Markowitz V."/>
            <person name="Cheng J.-F."/>
            <person name="Hugenholtz P."/>
            <person name="Woyke T."/>
            <person name="Wu D."/>
            <person name="Klenk H.-P."/>
            <person name="Eisen J.A."/>
        </authorList>
    </citation>
    <scope>NUCLEOTIDE SEQUENCE [LARGE SCALE GENOMIC DNA]</scope>
    <source>
        <strain evidence="15">ATCC 700099 / DSM 44233 / CIP 104796 / JCM 9543 / NBRC 105858 / Y-104</strain>
    </source>
</reference>
<feature type="domain" description="ABC transmembrane type-1" evidence="13">
    <location>
        <begin position="49"/>
        <end position="335"/>
    </location>
</feature>
<evidence type="ECO:0000256" key="5">
    <source>
        <dbReference type="ARBA" id="ARBA00022692"/>
    </source>
</evidence>
<dbReference type="GO" id="GO:0015421">
    <property type="term" value="F:ABC-type oligopeptide transporter activity"/>
    <property type="evidence" value="ECO:0007669"/>
    <property type="project" value="TreeGrafter"/>
</dbReference>
<dbReference type="PANTHER" id="PTHR43394:SF1">
    <property type="entry name" value="ATP-BINDING CASSETTE SUB-FAMILY B MEMBER 10, MITOCHONDRIAL"/>
    <property type="match status" value="1"/>
</dbReference>
<evidence type="ECO:0000256" key="1">
    <source>
        <dbReference type="ARBA" id="ARBA00004429"/>
    </source>
</evidence>
<dbReference type="InterPro" id="IPR027417">
    <property type="entry name" value="P-loop_NTPase"/>
</dbReference>
<dbReference type="InterPro" id="IPR017871">
    <property type="entry name" value="ABC_transporter-like_CS"/>
</dbReference>
<dbReference type="PROSITE" id="PS50929">
    <property type="entry name" value="ABC_TM1F"/>
    <property type="match status" value="1"/>
</dbReference>
<dbReference type="Gene3D" id="1.20.1560.10">
    <property type="entry name" value="ABC transporter type 1, transmembrane domain"/>
    <property type="match status" value="1"/>
</dbReference>
<gene>
    <name evidence="14" type="ordered locus">Namu_4501</name>
</gene>
<comment type="subcellular location">
    <subcellularLocation>
        <location evidence="1">Cell inner membrane</location>
        <topology evidence="1">Multi-pass membrane protein</topology>
    </subcellularLocation>
</comment>
<evidence type="ECO:0000256" key="3">
    <source>
        <dbReference type="ARBA" id="ARBA00022475"/>
    </source>
</evidence>
<keyword evidence="5 11" id="KW-0812">Transmembrane</keyword>
<dbReference type="SMART" id="SM00382">
    <property type="entry name" value="AAA"/>
    <property type="match status" value="1"/>
</dbReference>
<evidence type="ECO:0000256" key="6">
    <source>
        <dbReference type="ARBA" id="ARBA00022741"/>
    </source>
</evidence>
<evidence type="ECO:0000256" key="8">
    <source>
        <dbReference type="ARBA" id="ARBA00022989"/>
    </source>
</evidence>
<keyword evidence="8 11" id="KW-1133">Transmembrane helix</keyword>
<feature type="domain" description="ABC transporter" evidence="12">
    <location>
        <begin position="369"/>
        <end position="609"/>
    </location>
</feature>
<evidence type="ECO:0000259" key="12">
    <source>
        <dbReference type="PROSITE" id="PS50893"/>
    </source>
</evidence>
<dbReference type="AlphaFoldDB" id="C8X6N4"/>
<feature type="transmembrane region" description="Helical" evidence="11">
    <location>
        <begin position="88"/>
        <end position="108"/>
    </location>
</feature>
<reference evidence="14 15" key="2">
    <citation type="journal article" date="2010" name="Stand. Genomic Sci.">
        <title>Complete genome sequence of Nakamurella multipartita type strain (Y-104).</title>
        <authorList>
            <person name="Tice H."/>
            <person name="Mayilraj S."/>
            <person name="Sims D."/>
            <person name="Lapidus A."/>
            <person name="Nolan M."/>
            <person name="Lucas S."/>
            <person name="Glavina Del Rio T."/>
            <person name="Copeland A."/>
            <person name="Cheng J.F."/>
            <person name="Meincke L."/>
            <person name="Bruce D."/>
            <person name="Goodwin L."/>
            <person name="Pitluck S."/>
            <person name="Ivanova N."/>
            <person name="Mavromatis K."/>
            <person name="Ovchinnikova G."/>
            <person name="Pati A."/>
            <person name="Chen A."/>
            <person name="Palaniappan K."/>
            <person name="Land M."/>
            <person name="Hauser L."/>
            <person name="Chang Y.J."/>
            <person name="Jeffries C.D."/>
            <person name="Detter J.C."/>
            <person name="Brettin T."/>
            <person name="Rohde M."/>
            <person name="Goker M."/>
            <person name="Bristow J."/>
            <person name="Eisen J.A."/>
            <person name="Markowitz V."/>
            <person name="Hugenholtz P."/>
            <person name="Kyrpides N.C."/>
            <person name="Klenk H.P."/>
            <person name="Chen F."/>
        </authorList>
    </citation>
    <scope>NUCLEOTIDE SEQUENCE [LARGE SCALE GENOMIC DNA]</scope>
    <source>
        <strain evidence="15">ATCC 700099 / DSM 44233 / CIP 104796 / JCM 9543 / NBRC 105858 / Y-104</strain>
    </source>
</reference>
<evidence type="ECO:0000256" key="10">
    <source>
        <dbReference type="ARBA" id="ARBA00023455"/>
    </source>
</evidence>
<evidence type="ECO:0000256" key="9">
    <source>
        <dbReference type="ARBA" id="ARBA00023136"/>
    </source>
</evidence>
<dbReference type="InterPro" id="IPR003439">
    <property type="entry name" value="ABC_transporter-like_ATP-bd"/>
</dbReference>
<evidence type="ECO:0000256" key="7">
    <source>
        <dbReference type="ARBA" id="ARBA00022840"/>
    </source>
</evidence>
<feature type="transmembrane region" description="Helical" evidence="11">
    <location>
        <begin position="177"/>
        <end position="203"/>
    </location>
</feature>
<dbReference type="Gene3D" id="3.40.50.300">
    <property type="entry name" value="P-loop containing nucleotide triphosphate hydrolases"/>
    <property type="match status" value="1"/>
</dbReference>
<accession>C8X6N4</accession>
<dbReference type="InterPro" id="IPR003593">
    <property type="entry name" value="AAA+_ATPase"/>
</dbReference>
<dbReference type="PROSITE" id="PS00211">
    <property type="entry name" value="ABC_TRANSPORTER_1"/>
    <property type="match status" value="1"/>
</dbReference>
<dbReference type="OrthoDB" id="3801191at2"/>
<name>C8X6N4_NAKMY</name>
<evidence type="ECO:0000313" key="14">
    <source>
        <dbReference type="EMBL" id="ACV80782.1"/>
    </source>
</evidence>
<keyword evidence="2" id="KW-0813">Transport</keyword>
<feature type="transmembrane region" description="Helical" evidence="11">
    <location>
        <begin position="48"/>
        <end position="68"/>
    </location>
</feature>
<dbReference type="PROSITE" id="PS50893">
    <property type="entry name" value="ABC_TRANSPORTER_2"/>
    <property type="match status" value="1"/>
</dbReference>
<dbReference type="PANTHER" id="PTHR43394">
    <property type="entry name" value="ATP-DEPENDENT PERMEASE MDL1, MITOCHONDRIAL"/>
    <property type="match status" value="1"/>
</dbReference>
<dbReference type="HOGENOM" id="CLU_000604_84_3_11"/>
<keyword evidence="4" id="KW-0997">Cell inner membrane</keyword>
<dbReference type="GO" id="GO:0005886">
    <property type="term" value="C:plasma membrane"/>
    <property type="evidence" value="ECO:0007669"/>
    <property type="project" value="UniProtKB-SubCell"/>
</dbReference>
<dbReference type="EMBL" id="CP001737">
    <property type="protein sequence ID" value="ACV80782.1"/>
    <property type="molecule type" value="Genomic_DNA"/>
</dbReference>